<evidence type="ECO:0000256" key="4">
    <source>
        <dbReference type="ARBA" id="ARBA00022989"/>
    </source>
</evidence>
<keyword evidence="9" id="KW-1185">Reference proteome</keyword>
<proteinExistence type="inferred from homology"/>
<evidence type="ECO:0000256" key="5">
    <source>
        <dbReference type="ARBA" id="ARBA00023136"/>
    </source>
</evidence>
<feature type="transmembrane region" description="Helical" evidence="7">
    <location>
        <begin position="220"/>
        <end position="237"/>
    </location>
</feature>
<sequence>MKIVTTLLQCPNHIVVLTTVRLPCGLHYIDADPRTSVHALLSLSLTLILTFFKIPIFFLTGLHTYVHPEKAGSANNASFGLRAAARRPFSDSGSQLDGHHYFSSIPNRELKKRNKSKVKLKLEEGHPQTRLFFNEYRNSFDFSFLGISCLCLSKCLGESEPGLGVLINGNLIPVIFGFIGLTKAFLALTKISFENSASKRSEKIGLPVFDFHFDSVEGSWRILLAVLMGFLASFLYMPAGKNARSFWLRTDQLRWNLSIISCGWFARTILYANYMLTLLTALLWINPLAEILVNKNSYNGGVADKLVGNVGFSKLDFTKLRILCLLLSAVLQVVALRSNLLHASKVSDLDFSRAKILLHNHYLCLAVDTNSFDKYNLVCGLLPCSDFIEEASLFMAWWIIFVWVVITSASLVFYCHATLYIF</sequence>
<dbReference type="Proteomes" id="UP000323506">
    <property type="component" value="Chromosome D08"/>
</dbReference>
<dbReference type="AlphaFoldDB" id="A0A5D2BLD9"/>
<dbReference type="PANTHER" id="PTHR13624:SF6">
    <property type="entry name" value="EMEI"/>
    <property type="match status" value="1"/>
</dbReference>
<dbReference type="PANTHER" id="PTHR13624">
    <property type="entry name" value="RE42071P"/>
    <property type="match status" value="1"/>
</dbReference>
<evidence type="ECO:0008006" key="10">
    <source>
        <dbReference type="Google" id="ProtNLM"/>
    </source>
</evidence>
<evidence type="ECO:0000256" key="7">
    <source>
        <dbReference type="SAM" id="Phobius"/>
    </source>
</evidence>
<feature type="transmembrane region" description="Helical" evidence="7">
    <location>
        <begin position="37"/>
        <end position="58"/>
    </location>
</feature>
<comment type="subcellular location">
    <subcellularLocation>
        <location evidence="1">Membrane</location>
        <topology evidence="1">Multi-pass membrane protein</topology>
    </subcellularLocation>
</comment>
<feature type="transmembrane region" description="Helical" evidence="7">
    <location>
        <begin position="322"/>
        <end position="340"/>
    </location>
</feature>
<organism evidence="8 9">
    <name type="scientific">Gossypium darwinii</name>
    <name type="common">Darwin's cotton</name>
    <name type="synonym">Gossypium barbadense var. darwinii</name>
    <dbReference type="NCBI Taxonomy" id="34276"/>
    <lineage>
        <taxon>Eukaryota</taxon>
        <taxon>Viridiplantae</taxon>
        <taxon>Streptophyta</taxon>
        <taxon>Embryophyta</taxon>
        <taxon>Tracheophyta</taxon>
        <taxon>Spermatophyta</taxon>
        <taxon>Magnoliopsida</taxon>
        <taxon>eudicotyledons</taxon>
        <taxon>Gunneridae</taxon>
        <taxon>Pentapetalae</taxon>
        <taxon>rosids</taxon>
        <taxon>malvids</taxon>
        <taxon>Malvales</taxon>
        <taxon>Malvaceae</taxon>
        <taxon>Malvoideae</taxon>
        <taxon>Gossypium</taxon>
    </lineage>
</organism>
<dbReference type="InterPro" id="IPR019395">
    <property type="entry name" value="Transmembrane_161A/B"/>
</dbReference>
<keyword evidence="6" id="KW-0325">Glycoprotein</keyword>
<dbReference type="EMBL" id="CM017708">
    <property type="protein sequence ID" value="TYG57260.1"/>
    <property type="molecule type" value="Genomic_DNA"/>
</dbReference>
<name>A0A5D2BLD9_GOSDA</name>
<evidence type="ECO:0000256" key="6">
    <source>
        <dbReference type="ARBA" id="ARBA00023180"/>
    </source>
</evidence>
<keyword evidence="3 7" id="KW-0812">Transmembrane</keyword>
<reference evidence="8 9" key="1">
    <citation type="submission" date="2019-06" db="EMBL/GenBank/DDBJ databases">
        <title>WGS assembly of Gossypium darwinii.</title>
        <authorList>
            <person name="Chen Z.J."/>
            <person name="Sreedasyam A."/>
            <person name="Ando A."/>
            <person name="Song Q."/>
            <person name="De L."/>
            <person name="Hulse-Kemp A."/>
            <person name="Ding M."/>
            <person name="Ye W."/>
            <person name="Kirkbride R."/>
            <person name="Jenkins J."/>
            <person name="Plott C."/>
            <person name="Lovell J."/>
            <person name="Lin Y.-M."/>
            <person name="Vaughn R."/>
            <person name="Liu B."/>
            <person name="Li W."/>
            <person name="Simpson S."/>
            <person name="Scheffler B."/>
            <person name="Saski C."/>
            <person name="Grover C."/>
            <person name="Hu G."/>
            <person name="Conover J."/>
            <person name="Carlson J."/>
            <person name="Shu S."/>
            <person name="Boston L."/>
            <person name="Williams M."/>
            <person name="Peterson D."/>
            <person name="Mcgee K."/>
            <person name="Jones D."/>
            <person name="Wendel J."/>
            <person name="Stelly D."/>
            <person name="Grimwood J."/>
            <person name="Schmutz J."/>
        </authorList>
    </citation>
    <scope>NUCLEOTIDE SEQUENCE [LARGE SCALE GENOMIC DNA]</scope>
    <source>
        <strain evidence="8">1808015.09</strain>
    </source>
</reference>
<gene>
    <name evidence="8" type="ORF">ES288_D08G128200v1</name>
</gene>
<keyword evidence="5 7" id="KW-0472">Membrane</keyword>
<comment type="similarity">
    <text evidence="2">Belongs to the TMEM161 family.</text>
</comment>
<accession>A0A5D2BLD9</accession>
<evidence type="ECO:0000256" key="2">
    <source>
        <dbReference type="ARBA" id="ARBA00009706"/>
    </source>
</evidence>
<evidence type="ECO:0000313" key="9">
    <source>
        <dbReference type="Proteomes" id="UP000323506"/>
    </source>
</evidence>
<dbReference type="GO" id="GO:0016020">
    <property type="term" value="C:membrane"/>
    <property type="evidence" value="ECO:0007669"/>
    <property type="project" value="UniProtKB-SubCell"/>
</dbReference>
<evidence type="ECO:0000313" key="8">
    <source>
        <dbReference type="EMBL" id="TYG57260.1"/>
    </source>
</evidence>
<protein>
    <recommendedName>
        <fullName evidence="10">Transmembrane protein</fullName>
    </recommendedName>
</protein>
<keyword evidence="4 7" id="KW-1133">Transmembrane helix</keyword>
<feature type="transmembrane region" description="Helical" evidence="7">
    <location>
        <begin position="395"/>
        <end position="421"/>
    </location>
</feature>
<feature type="transmembrane region" description="Helical" evidence="7">
    <location>
        <begin position="171"/>
        <end position="193"/>
    </location>
</feature>
<evidence type="ECO:0000256" key="3">
    <source>
        <dbReference type="ARBA" id="ARBA00022692"/>
    </source>
</evidence>
<evidence type="ECO:0000256" key="1">
    <source>
        <dbReference type="ARBA" id="ARBA00004141"/>
    </source>
</evidence>
<feature type="transmembrane region" description="Helical" evidence="7">
    <location>
        <begin position="257"/>
        <end position="285"/>
    </location>
</feature>